<dbReference type="GO" id="GO:0009897">
    <property type="term" value="C:external side of plasma membrane"/>
    <property type="evidence" value="ECO:0007669"/>
    <property type="project" value="TreeGrafter"/>
</dbReference>
<keyword evidence="5 11" id="KW-1133">Transmembrane helix</keyword>
<evidence type="ECO:0000256" key="6">
    <source>
        <dbReference type="ARBA" id="ARBA00023136"/>
    </source>
</evidence>
<dbReference type="GO" id="GO:0071222">
    <property type="term" value="P:cellular response to lipopolysaccharide"/>
    <property type="evidence" value="ECO:0007669"/>
    <property type="project" value="TreeGrafter"/>
</dbReference>
<dbReference type="GO" id="GO:0042130">
    <property type="term" value="P:negative regulation of T cell proliferation"/>
    <property type="evidence" value="ECO:0007669"/>
    <property type="project" value="TreeGrafter"/>
</dbReference>
<dbReference type="GO" id="GO:0006955">
    <property type="term" value="P:immune response"/>
    <property type="evidence" value="ECO:0007669"/>
    <property type="project" value="TreeGrafter"/>
</dbReference>
<dbReference type="PROSITE" id="PS50835">
    <property type="entry name" value="IG_LIKE"/>
    <property type="match status" value="2"/>
</dbReference>
<dbReference type="Gene3D" id="2.60.40.10">
    <property type="entry name" value="Immunoglobulins"/>
    <property type="match status" value="2"/>
</dbReference>
<evidence type="ECO:0000256" key="5">
    <source>
        <dbReference type="ARBA" id="ARBA00022989"/>
    </source>
</evidence>
<dbReference type="Pfam" id="PF07686">
    <property type="entry name" value="V-set"/>
    <property type="match status" value="1"/>
</dbReference>
<dbReference type="GO" id="GO:0031295">
    <property type="term" value="P:T cell costimulation"/>
    <property type="evidence" value="ECO:0007669"/>
    <property type="project" value="TreeGrafter"/>
</dbReference>
<evidence type="ECO:0000313" key="14">
    <source>
        <dbReference type="EMBL" id="KAG5851588.1"/>
    </source>
</evidence>
<evidence type="ECO:0000256" key="4">
    <source>
        <dbReference type="ARBA" id="ARBA00022729"/>
    </source>
</evidence>
<evidence type="ECO:0000256" key="8">
    <source>
        <dbReference type="ARBA" id="ARBA00023170"/>
    </source>
</evidence>
<name>A0A9D3MRW9_ANGAN</name>
<proteinExistence type="predicted"/>
<evidence type="ECO:0000259" key="13">
    <source>
        <dbReference type="PROSITE" id="PS50835"/>
    </source>
</evidence>
<keyword evidence="15" id="KW-1185">Reference proteome</keyword>
<evidence type="ECO:0000256" key="1">
    <source>
        <dbReference type="ARBA" id="ARBA00004251"/>
    </source>
</evidence>
<dbReference type="GO" id="GO:0007166">
    <property type="term" value="P:cell surface receptor signaling pathway"/>
    <property type="evidence" value="ECO:0007669"/>
    <property type="project" value="TreeGrafter"/>
</dbReference>
<dbReference type="PANTHER" id="PTHR25466">
    <property type="entry name" value="T-LYMPHOCYTE ACTIVATION ANTIGEN"/>
    <property type="match status" value="1"/>
</dbReference>
<reference evidence="14" key="1">
    <citation type="submission" date="2021-01" db="EMBL/GenBank/DDBJ databases">
        <title>A chromosome-scale assembly of European eel, Anguilla anguilla.</title>
        <authorList>
            <person name="Henkel C."/>
            <person name="Jong-Raadsen S.A."/>
            <person name="Dufour S."/>
            <person name="Weltzien F.-A."/>
            <person name="Palstra A.P."/>
            <person name="Pelster B."/>
            <person name="Spaink H.P."/>
            <person name="Van Den Thillart G.E."/>
            <person name="Jansen H."/>
            <person name="Zahm M."/>
            <person name="Klopp C."/>
            <person name="Cedric C."/>
            <person name="Louis A."/>
            <person name="Berthelot C."/>
            <person name="Parey E."/>
            <person name="Roest Crollius H."/>
            <person name="Montfort J."/>
            <person name="Robinson-Rechavi M."/>
            <person name="Bucao C."/>
            <person name="Bouchez O."/>
            <person name="Gislard M."/>
            <person name="Lluch J."/>
            <person name="Milhes M."/>
            <person name="Lampietro C."/>
            <person name="Lopez Roques C."/>
            <person name="Donnadieu C."/>
            <person name="Braasch I."/>
            <person name="Desvignes T."/>
            <person name="Postlethwait J."/>
            <person name="Bobe J."/>
            <person name="Guiguen Y."/>
            <person name="Dirks R."/>
        </authorList>
    </citation>
    <scope>NUCLEOTIDE SEQUENCE</scope>
    <source>
        <strain evidence="14">Tag_6206</strain>
        <tissue evidence="14">Liver</tissue>
    </source>
</reference>
<organism evidence="14 15">
    <name type="scientific">Anguilla anguilla</name>
    <name type="common">European freshwater eel</name>
    <name type="synonym">Muraena anguilla</name>
    <dbReference type="NCBI Taxonomy" id="7936"/>
    <lineage>
        <taxon>Eukaryota</taxon>
        <taxon>Metazoa</taxon>
        <taxon>Chordata</taxon>
        <taxon>Craniata</taxon>
        <taxon>Vertebrata</taxon>
        <taxon>Euteleostomi</taxon>
        <taxon>Actinopterygii</taxon>
        <taxon>Neopterygii</taxon>
        <taxon>Teleostei</taxon>
        <taxon>Anguilliformes</taxon>
        <taxon>Anguillidae</taxon>
        <taxon>Anguilla</taxon>
    </lineage>
</organism>
<dbReference type="PANTHER" id="PTHR25466:SF14">
    <property type="entry name" value="BUTYROPHILIN SUBFAMILY 2 MEMBER A2-LIKE-RELATED"/>
    <property type="match status" value="1"/>
</dbReference>
<keyword evidence="2" id="KW-1003">Cell membrane</keyword>
<comment type="subcellular location">
    <subcellularLocation>
        <location evidence="1">Cell membrane</location>
        <topology evidence="1">Single-pass type I membrane protein</topology>
    </subcellularLocation>
</comment>
<sequence length="291" mass="31730">METRRVIGIMWVVWTVLASLLLPGHTQATVRALVGEDVLLPCVCPPSHPGKHYLVWQIGQHTTVDYAIAGEDGAIRALQYQNRTRLFHPADNGNCSLLLHRARLADAKTYSCHYDHIVNVTVTLEVAVNYSLQCSNDSSGEQYRCSASGGFPKGRIYWLQDGQAVEKLQGPLSELHSQDHLTGLYNITSTLRTGPKTATLQCVMENPSLQRNITADCRGEGHKELQVSVELKASLAVGSAFFLLLATVCLTLLLRVWKPCPSTKAPVPYEAAPLAEVQCAGDPSPKASLAC</sequence>
<dbReference type="EMBL" id="JAFIRN010000003">
    <property type="protein sequence ID" value="KAG5851588.1"/>
    <property type="molecule type" value="Genomic_DNA"/>
</dbReference>
<keyword evidence="4 12" id="KW-0732">Signal</keyword>
<keyword evidence="3 11" id="KW-0812">Transmembrane</keyword>
<dbReference type="InterPro" id="IPR013783">
    <property type="entry name" value="Ig-like_fold"/>
</dbReference>
<keyword evidence="10" id="KW-0393">Immunoglobulin domain</keyword>
<dbReference type="OMA" id="RNITADC"/>
<feature type="domain" description="Ig-like" evidence="13">
    <location>
        <begin position="23"/>
        <end position="123"/>
    </location>
</feature>
<feature type="chain" id="PRO_5039279433" description="Ig-like domain-containing protein" evidence="12">
    <location>
        <begin position="29"/>
        <end position="291"/>
    </location>
</feature>
<evidence type="ECO:0000256" key="3">
    <source>
        <dbReference type="ARBA" id="ARBA00022692"/>
    </source>
</evidence>
<evidence type="ECO:0000256" key="12">
    <source>
        <dbReference type="SAM" id="SignalP"/>
    </source>
</evidence>
<dbReference type="SUPFAM" id="SSF48726">
    <property type="entry name" value="Immunoglobulin"/>
    <property type="match status" value="2"/>
</dbReference>
<comment type="caution">
    <text evidence="14">The sequence shown here is derived from an EMBL/GenBank/DDBJ whole genome shotgun (WGS) entry which is preliminary data.</text>
</comment>
<dbReference type="SMART" id="SM00409">
    <property type="entry name" value="IG"/>
    <property type="match status" value="1"/>
</dbReference>
<keyword evidence="7" id="KW-1015">Disulfide bond</keyword>
<dbReference type="GO" id="GO:0042102">
    <property type="term" value="P:positive regulation of T cell proliferation"/>
    <property type="evidence" value="ECO:0007669"/>
    <property type="project" value="TreeGrafter"/>
</dbReference>
<feature type="signal peptide" evidence="12">
    <location>
        <begin position="1"/>
        <end position="28"/>
    </location>
</feature>
<dbReference type="InterPro" id="IPR051713">
    <property type="entry name" value="T-cell_Activation_Regulation"/>
</dbReference>
<keyword evidence="9" id="KW-0325">Glycoprotein</keyword>
<feature type="transmembrane region" description="Helical" evidence="11">
    <location>
        <begin position="233"/>
        <end position="254"/>
    </location>
</feature>
<evidence type="ECO:0000256" key="2">
    <source>
        <dbReference type="ARBA" id="ARBA00022475"/>
    </source>
</evidence>
<evidence type="ECO:0000256" key="9">
    <source>
        <dbReference type="ARBA" id="ARBA00023180"/>
    </source>
</evidence>
<evidence type="ECO:0000256" key="7">
    <source>
        <dbReference type="ARBA" id="ARBA00023157"/>
    </source>
</evidence>
<dbReference type="InterPro" id="IPR003599">
    <property type="entry name" value="Ig_sub"/>
</dbReference>
<accession>A0A9D3MRW9</accession>
<dbReference type="Proteomes" id="UP001044222">
    <property type="component" value="Unassembled WGS sequence"/>
</dbReference>
<keyword evidence="8" id="KW-0675">Receptor</keyword>
<dbReference type="InterPro" id="IPR007110">
    <property type="entry name" value="Ig-like_dom"/>
</dbReference>
<evidence type="ECO:0000313" key="15">
    <source>
        <dbReference type="Proteomes" id="UP001044222"/>
    </source>
</evidence>
<dbReference type="AlphaFoldDB" id="A0A9D3MRW9"/>
<evidence type="ECO:0000256" key="11">
    <source>
        <dbReference type="SAM" id="Phobius"/>
    </source>
</evidence>
<gene>
    <name evidence="14" type="ORF">ANANG_G00053250</name>
</gene>
<protein>
    <recommendedName>
        <fullName evidence="13">Ig-like domain-containing protein</fullName>
    </recommendedName>
</protein>
<dbReference type="InterPro" id="IPR036179">
    <property type="entry name" value="Ig-like_dom_sf"/>
</dbReference>
<feature type="domain" description="Ig-like" evidence="13">
    <location>
        <begin position="140"/>
        <end position="214"/>
    </location>
</feature>
<keyword evidence="6 11" id="KW-0472">Membrane</keyword>
<dbReference type="OrthoDB" id="6157407at2759"/>
<dbReference type="InterPro" id="IPR013106">
    <property type="entry name" value="Ig_V-set"/>
</dbReference>
<evidence type="ECO:0000256" key="10">
    <source>
        <dbReference type="ARBA" id="ARBA00023319"/>
    </source>
</evidence>
<dbReference type="Pfam" id="PF08205">
    <property type="entry name" value="C2-set_2"/>
    <property type="match status" value="1"/>
</dbReference>
<dbReference type="InterPro" id="IPR013162">
    <property type="entry name" value="CD80_C2-set"/>
</dbReference>